<reference evidence="2" key="1">
    <citation type="submission" date="2021-01" db="EMBL/GenBank/DDBJ databases">
        <authorList>
            <person name="Corre E."/>
            <person name="Pelletier E."/>
            <person name="Niang G."/>
            <person name="Scheremetjew M."/>
            <person name="Finn R."/>
            <person name="Kale V."/>
            <person name="Holt S."/>
            <person name="Cochrane G."/>
            <person name="Meng A."/>
            <person name="Brown T."/>
            <person name="Cohen L."/>
        </authorList>
    </citation>
    <scope>NUCLEOTIDE SEQUENCE</scope>
    <source>
        <strain evidence="2">RCC927</strain>
    </source>
</reference>
<accession>A0A7S3BJ89</accession>
<name>A0A7S3BJ89_9VIRI</name>
<dbReference type="PANTHER" id="PTHR31485:SF7">
    <property type="entry name" value="PEPTIDYL SERINE ALPHA-GALACTOSYLTRANSFERASE"/>
    <property type="match status" value="1"/>
</dbReference>
<feature type="region of interest" description="Disordered" evidence="1">
    <location>
        <begin position="106"/>
        <end position="130"/>
    </location>
</feature>
<protein>
    <submittedName>
        <fullName evidence="2">Uncharacterized protein</fullName>
    </submittedName>
</protein>
<dbReference type="InterPro" id="IPR044845">
    <property type="entry name" value="HPAT/SRGT1-like"/>
</dbReference>
<evidence type="ECO:0000256" key="1">
    <source>
        <dbReference type="SAM" id="MobiDB-lite"/>
    </source>
</evidence>
<dbReference type="PANTHER" id="PTHR31485">
    <property type="entry name" value="PEPTIDYL SERINE ALPHA-GALACTOSYLTRANSFERASE"/>
    <property type="match status" value="1"/>
</dbReference>
<gene>
    <name evidence="2" type="ORF">PSIN1315_LOCUS5294</name>
</gene>
<organism evidence="2">
    <name type="scientific">Prasinoderma singulare</name>
    <dbReference type="NCBI Taxonomy" id="676789"/>
    <lineage>
        <taxon>Eukaryota</taxon>
        <taxon>Viridiplantae</taxon>
        <taxon>Prasinodermophyta</taxon>
        <taxon>Prasinodermophyceae</taxon>
        <taxon>Prasinodermales</taxon>
        <taxon>Prasinodermaceae</taxon>
        <taxon>Prasinoderma</taxon>
    </lineage>
</organism>
<dbReference type="GO" id="GO:0016757">
    <property type="term" value="F:glycosyltransferase activity"/>
    <property type="evidence" value="ECO:0007669"/>
    <property type="project" value="InterPro"/>
</dbReference>
<evidence type="ECO:0000313" key="2">
    <source>
        <dbReference type="EMBL" id="CAE0135151.1"/>
    </source>
</evidence>
<dbReference type="AlphaFoldDB" id="A0A7S3BJ89"/>
<proteinExistence type="predicted"/>
<sequence length="572" mass="62780">MFARRRRARVLIAEVCRALLLLAVVGVCAGGAYRRFVVLQQQGDAARGAVEGADSLARAYLRAAADVSAGGAARHVLKRGGGAAEGPPPPLGTAAQQDKKVLGASIPLDIGDEPTPLTPPQSVPAQTEGDPDARMRIVWSTDCRDYQNWQSAMLLHSASAVGQKGHFVRIVSGCKDEAERARALRQTKHDLASFETHFAPPARPDSYPQQNRPDGLIDWLKNSIDPPDDGDLVVVLDPDMSFIKPLSNRPENLDWAKPVRIAHDQNESLVASPGHPVAQGYAIGPFSVYSEVCNDFFGGNASTEGCQREAAKDNKYQWRYYSIGAPYLLSAGDWRALAPLWSELTPPVWKAARKRGHGGLLADMYAFSMAAAHLGMRFTRLESFMISDPHTAPVKHDRDLWSDSPEGWELVDGPIISAAEGTAGHLTHPCRNLRHTPIRSRDPKAPLPVLLHFCQSYRVPVDESDGIVRSGALKWRNFGWSKYRAQDKTNLECSAPLLMEPWAPNDGIDVLAADRNDRRAAAPGLRTHEVEGRESLLMCQAILSFNEAARAYKQRLCSGEYNVSKQWVMSHV</sequence>
<dbReference type="EMBL" id="HBHY01008238">
    <property type="protein sequence ID" value="CAE0135151.1"/>
    <property type="molecule type" value="Transcribed_RNA"/>
</dbReference>